<proteinExistence type="inferred from homology"/>
<reference evidence="11 12" key="1">
    <citation type="submission" date="2020-03" db="EMBL/GenBank/DDBJ databases">
        <title>A novel species.</title>
        <authorList>
            <person name="Gao J."/>
        </authorList>
    </citation>
    <scope>NUCLEOTIDE SEQUENCE [LARGE SCALE GENOMIC DNA]</scope>
    <source>
        <strain evidence="11 12">QMT-12</strain>
    </source>
</reference>
<dbReference type="SFLD" id="SFLDS00003">
    <property type="entry name" value="Haloacid_Dehalogenase"/>
    <property type="match status" value="1"/>
</dbReference>
<dbReference type="SFLD" id="SFLDG01129">
    <property type="entry name" value="C1.5:_HAD__Beta-PGM__Phosphata"/>
    <property type="match status" value="1"/>
</dbReference>
<dbReference type="NCBIfam" id="TIGR01509">
    <property type="entry name" value="HAD-SF-IA-v3"/>
    <property type="match status" value="1"/>
</dbReference>
<dbReference type="InterPro" id="IPR036412">
    <property type="entry name" value="HAD-like_sf"/>
</dbReference>
<sequence>MSTDESPDRAPGLGIPAHIEACLFDLDGVLTPTAALHATAWKTTFDGFLERRDGPGYRPFDKVADYDEYVDGLPRADGVRSFLASRGIELPEGSAGDPPDRDTVRSLGERKNDLLLQDIRTKGVEAYPGSVRFVRAVEAAGIHRAVVSSSANCRDVLIGAGIEDLFEVRIDAGVAHEQHLAGKPHPDTFLAAARALGVDPAHAAVFEDALAGMDAGRTGGFGFVIGVNRTGQADALKRHGATVVVDDLADLLGDRA</sequence>
<dbReference type="InterPro" id="IPR051600">
    <property type="entry name" value="Beta-PGM-like"/>
</dbReference>
<comment type="catalytic activity">
    <reaction evidence="8">
        <text>beta-D-glucose 1-phosphate = beta-D-glucose 6-phosphate</text>
        <dbReference type="Rhea" id="RHEA:20113"/>
        <dbReference type="ChEBI" id="CHEBI:57684"/>
        <dbReference type="ChEBI" id="CHEBI:58247"/>
        <dbReference type="EC" id="5.4.2.6"/>
    </reaction>
</comment>
<dbReference type="EC" id="5.4.2.6" evidence="9"/>
<keyword evidence="5" id="KW-0460">Magnesium</keyword>
<dbReference type="GO" id="GO:0008801">
    <property type="term" value="F:beta-phosphoglucomutase activity"/>
    <property type="evidence" value="ECO:0007669"/>
    <property type="project" value="UniProtKB-EC"/>
</dbReference>
<protein>
    <recommendedName>
        <fullName evidence="10">Beta-phosphoglucomutase</fullName>
        <ecNumber evidence="9">5.4.2.6</ecNumber>
    </recommendedName>
</protein>
<organism evidence="11 12">
    <name type="scientific">Streptomyces liangshanensis</name>
    <dbReference type="NCBI Taxonomy" id="2717324"/>
    <lineage>
        <taxon>Bacteria</taxon>
        <taxon>Bacillati</taxon>
        <taxon>Actinomycetota</taxon>
        <taxon>Actinomycetes</taxon>
        <taxon>Kitasatosporales</taxon>
        <taxon>Streptomycetaceae</taxon>
        <taxon>Streptomyces</taxon>
    </lineage>
</organism>
<dbReference type="PANTHER" id="PTHR46193">
    <property type="entry name" value="6-PHOSPHOGLUCONATE PHOSPHATASE"/>
    <property type="match status" value="1"/>
</dbReference>
<evidence type="ECO:0000313" key="11">
    <source>
        <dbReference type="EMBL" id="QIQ02130.1"/>
    </source>
</evidence>
<evidence type="ECO:0000256" key="8">
    <source>
        <dbReference type="ARBA" id="ARBA00044926"/>
    </source>
</evidence>
<evidence type="ECO:0000256" key="6">
    <source>
        <dbReference type="ARBA" id="ARBA00023235"/>
    </source>
</evidence>
<keyword evidence="11" id="KW-0378">Hydrolase</keyword>
<evidence type="ECO:0000256" key="4">
    <source>
        <dbReference type="ARBA" id="ARBA00022723"/>
    </source>
</evidence>
<keyword evidence="3" id="KW-0597">Phosphoprotein</keyword>
<dbReference type="Pfam" id="PF00702">
    <property type="entry name" value="Hydrolase"/>
    <property type="match status" value="1"/>
</dbReference>
<dbReference type="RefSeq" id="WP_167025528.1">
    <property type="nucleotide sequence ID" value="NZ_CP050177.1"/>
</dbReference>
<evidence type="ECO:0000256" key="2">
    <source>
        <dbReference type="ARBA" id="ARBA00006171"/>
    </source>
</evidence>
<dbReference type="InterPro" id="IPR023214">
    <property type="entry name" value="HAD_sf"/>
</dbReference>
<dbReference type="Gene3D" id="3.40.50.1000">
    <property type="entry name" value="HAD superfamily/HAD-like"/>
    <property type="match status" value="1"/>
</dbReference>
<evidence type="ECO:0000256" key="5">
    <source>
        <dbReference type="ARBA" id="ARBA00022842"/>
    </source>
</evidence>
<dbReference type="InterPro" id="IPR023198">
    <property type="entry name" value="PGP-like_dom2"/>
</dbReference>
<evidence type="ECO:0000313" key="12">
    <source>
        <dbReference type="Proteomes" id="UP000501179"/>
    </source>
</evidence>
<gene>
    <name evidence="11" type="ORF">HA039_07295</name>
</gene>
<keyword evidence="4" id="KW-0479">Metal-binding</keyword>
<keyword evidence="7" id="KW-0119">Carbohydrate metabolism</keyword>
<dbReference type="EMBL" id="CP050177">
    <property type="protein sequence ID" value="QIQ02130.1"/>
    <property type="molecule type" value="Genomic_DNA"/>
</dbReference>
<evidence type="ECO:0000256" key="7">
    <source>
        <dbReference type="ARBA" id="ARBA00023277"/>
    </source>
</evidence>
<comment type="cofactor">
    <cofactor evidence="1">
        <name>Mg(2+)</name>
        <dbReference type="ChEBI" id="CHEBI:18420"/>
    </cofactor>
</comment>
<dbReference type="AlphaFoldDB" id="A0A6G9GV98"/>
<dbReference type="GO" id="GO:0016787">
    <property type="term" value="F:hydrolase activity"/>
    <property type="evidence" value="ECO:0007669"/>
    <property type="project" value="UniProtKB-KW"/>
</dbReference>
<dbReference type="KEGG" id="slia:HA039_07295"/>
<dbReference type="PANTHER" id="PTHR46193:SF18">
    <property type="entry name" value="HEXITOL PHOSPHATASE B"/>
    <property type="match status" value="1"/>
</dbReference>
<evidence type="ECO:0000256" key="1">
    <source>
        <dbReference type="ARBA" id="ARBA00001946"/>
    </source>
</evidence>
<keyword evidence="6" id="KW-0413">Isomerase</keyword>
<comment type="similarity">
    <text evidence="2">Belongs to the HAD-like hydrolase superfamily. CbbY/CbbZ/Gph/YieH family.</text>
</comment>
<dbReference type="SUPFAM" id="SSF56784">
    <property type="entry name" value="HAD-like"/>
    <property type="match status" value="1"/>
</dbReference>
<evidence type="ECO:0000256" key="10">
    <source>
        <dbReference type="ARBA" id="ARBA00044991"/>
    </source>
</evidence>
<dbReference type="Proteomes" id="UP000501179">
    <property type="component" value="Chromosome"/>
</dbReference>
<evidence type="ECO:0000256" key="3">
    <source>
        <dbReference type="ARBA" id="ARBA00022553"/>
    </source>
</evidence>
<name>A0A6G9GV98_9ACTN</name>
<dbReference type="NCBIfam" id="TIGR02009">
    <property type="entry name" value="PGMB-YQAB-SF"/>
    <property type="match status" value="1"/>
</dbReference>
<dbReference type="GO" id="GO:0046872">
    <property type="term" value="F:metal ion binding"/>
    <property type="evidence" value="ECO:0007669"/>
    <property type="project" value="UniProtKB-KW"/>
</dbReference>
<dbReference type="InterPro" id="IPR006439">
    <property type="entry name" value="HAD-SF_hydro_IA"/>
</dbReference>
<accession>A0A6G9GV98</accession>
<dbReference type="InterPro" id="IPR010976">
    <property type="entry name" value="B-phosphoglucomutase_hydrolase"/>
</dbReference>
<evidence type="ECO:0000256" key="9">
    <source>
        <dbReference type="ARBA" id="ARBA00044968"/>
    </source>
</evidence>
<keyword evidence="12" id="KW-1185">Reference proteome</keyword>
<dbReference type="Gene3D" id="1.10.150.240">
    <property type="entry name" value="Putative phosphatase, domain 2"/>
    <property type="match status" value="1"/>
</dbReference>